<name>A0A9P6SJZ1_9HELO</name>
<protein>
    <recommendedName>
        <fullName evidence="1">2EXR domain-containing protein</fullName>
    </recommendedName>
</protein>
<dbReference type="InterPro" id="IPR045518">
    <property type="entry name" value="2EXR"/>
</dbReference>
<evidence type="ECO:0000259" key="1">
    <source>
        <dbReference type="Pfam" id="PF20150"/>
    </source>
</evidence>
<evidence type="ECO:0000313" key="3">
    <source>
        <dbReference type="Proteomes" id="UP000785200"/>
    </source>
</evidence>
<feature type="domain" description="2EXR" evidence="1">
    <location>
        <begin position="15"/>
        <end position="139"/>
    </location>
</feature>
<dbReference type="Proteomes" id="UP000785200">
    <property type="component" value="Unassembled WGS sequence"/>
</dbReference>
<keyword evidence="3" id="KW-1185">Reference proteome</keyword>
<dbReference type="AlphaFoldDB" id="A0A9P6SJZ1"/>
<sequence>MASSSAPDFAPPTSFPCFPSLPTELRLKIWSSLYTLTPPALIPFYLCKSDLDYLRLKRKACHDYPHIFASRMKRVPPILHACRESREIGLQHYSLGFDINRLLSMGRAETDVETYTTCSHEISMGDVGRQVYWDRSKDVVLLQAVEWLDEKKAAYVWGGKTGVWFGRMKKVAMDFDTLTSYGIGEYLGWEGVDEMLVLRSDSMSIVEMEEEGRWDWGNKKIGKAGYVKMYLTSRKMNGVDVKFEFESMREVLEYVESSGR</sequence>
<organism evidence="2 3">
    <name type="scientific">Hyphodiscus hymeniophilus</name>
    <dbReference type="NCBI Taxonomy" id="353542"/>
    <lineage>
        <taxon>Eukaryota</taxon>
        <taxon>Fungi</taxon>
        <taxon>Dikarya</taxon>
        <taxon>Ascomycota</taxon>
        <taxon>Pezizomycotina</taxon>
        <taxon>Leotiomycetes</taxon>
        <taxon>Helotiales</taxon>
        <taxon>Hyphodiscaceae</taxon>
        <taxon>Hyphodiscus</taxon>
    </lineage>
</organism>
<dbReference type="OrthoDB" id="3473305at2759"/>
<dbReference type="Pfam" id="PF20150">
    <property type="entry name" value="2EXR"/>
    <property type="match status" value="1"/>
</dbReference>
<reference evidence="2" key="1">
    <citation type="submission" date="2019-07" db="EMBL/GenBank/DDBJ databases">
        <title>Hyphodiscus hymeniophilus genome sequencing and assembly.</title>
        <authorList>
            <person name="Kramer G."/>
            <person name="Nodwell J."/>
        </authorList>
    </citation>
    <scope>NUCLEOTIDE SEQUENCE</scope>
    <source>
        <strain evidence="2">ATCC 34498</strain>
    </source>
</reference>
<accession>A0A9P6SJZ1</accession>
<evidence type="ECO:0000313" key="2">
    <source>
        <dbReference type="EMBL" id="KAG0645382.1"/>
    </source>
</evidence>
<gene>
    <name evidence="2" type="ORF">D0Z07_8863</name>
</gene>
<comment type="caution">
    <text evidence="2">The sequence shown here is derived from an EMBL/GenBank/DDBJ whole genome shotgun (WGS) entry which is preliminary data.</text>
</comment>
<proteinExistence type="predicted"/>
<dbReference type="PANTHER" id="PTHR35910">
    <property type="entry name" value="2EXR DOMAIN-CONTAINING PROTEIN"/>
    <property type="match status" value="1"/>
</dbReference>
<dbReference type="PANTHER" id="PTHR35910:SF6">
    <property type="entry name" value="2EXR DOMAIN-CONTAINING PROTEIN"/>
    <property type="match status" value="1"/>
</dbReference>
<dbReference type="EMBL" id="VNKQ01000019">
    <property type="protein sequence ID" value="KAG0645382.1"/>
    <property type="molecule type" value="Genomic_DNA"/>
</dbReference>